<keyword evidence="5" id="KW-0863">Zinc-finger</keyword>
<evidence type="ECO:0000256" key="8">
    <source>
        <dbReference type="ARBA" id="ARBA00023242"/>
    </source>
</evidence>
<evidence type="ECO:0000313" key="10">
    <source>
        <dbReference type="EMBL" id="EDS36651.1"/>
    </source>
</evidence>
<dbReference type="eggNOG" id="KOG2636">
    <property type="taxonomic scope" value="Eukaryota"/>
</dbReference>
<dbReference type="FunCoup" id="B0W6H7">
    <property type="interactions" value="2839"/>
</dbReference>
<keyword evidence="7" id="KW-0508">mRNA splicing</keyword>
<sequence length="489" mass="57971">METIFEIQRRLHEECDRLVMAMSEELQTAKKTVSNFWTKEKVLADHRIKIYLERYQSCSKSLLELYQDKDGERKQEISNMSVNEFKEFYSQFNSLVEFHQNHGNNVAVPASIEFSKLRDQLNDPGYLAEVVKFSDVENYGQYLDLHECYDNYINLRDVDRIDYITYLSEFNKFGDIPKKQKNLKYKKYLELLHDYLFGFITRSRPLFFELEHTVKRNELQFEDLWKNGEVPGWERAKDVDEDAAINLNEFGKWEDLTYLGLDRLKAALQAIGMKCGGTLEERAQRLFACKDDKNKDNERKRLMYNQKDKDISLLEYKITRLAELVDDQIYETKINLQRKQARYTLDESDEDSLDEVESDDDDGIPYNPKNLPLGYDGKPIPYWLYKLHQLHFTYECEICGNYKYNGPKAFQNHFSEWRHAHGMRCLGIPNTAHFANITKIEDALMLWDKVKEQTFSKMWVPANEEEFEDSRGNILSKKVYLDLQKQGLL</sequence>
<dbReference type="OMA" id="GPKAFQK"/>
<dbReference type="GO" id="GO:0003723">
    <property type="term" value="F:RNA binding"/>
    <property type="evidence" value="ECO:0007669"/>
    <property type="project" value="InterPro"/>
</dbReference>
<dbReference type="AlphaFoldDB" id="B0W6H7"/>
<reference evidence="11" key="2">
    <citation type="submission" date="2021-02" db="UniProtKB">
        <authorList>
            <consortium name="EnsemblMetazoa"/>
        </authorList>
    </citation>
    <scope>IDENTIFICATION</scope>
    <source>
        <strain evidence="11">JHB</strain>
    </source>
</reference>
<accession>B0W6H7</accession>
<evidence type="ECO:0000259" key="9">
    <source>
        <dbReference type="PROSITE" id="PS50171"/>
    </source>
</evidence>
<keyword evidence="12" id="KW-1185">Reference proteome</keyword>
<evidence type="ECO:0000256" key="6">
    <source>
        <dbReference type="ARBA" id="ARBA00022833"/>
    </source>
</evidence>
<comment type="similarity">
    <text evidence="2">Belongs to the SF3A3 family.</text>
</comment>
<keyword evidence="4" id="KW-0479">Metal-binding</keyword>
<dbReference type="VEuPathDB" id="VectorBase:CPIJ002728"/>
<dbReference type="InterPro" id="IPR024598">
    <property type="entry name" value="SF3a60/Prp9_C"/>
</dbReference>
<gene>
    <name evidence="11" type="primary">6033922</name>
    <name evidence="10" type="ORF">CpipJ_CPIJ002728</name>
</gene>
<feature type="domain" description="Matrin-type" evidence="9">
    <location>
        <begin position="394"/>
        <end position="425"/>
    </location>
</feature>
<dbReference type="InterPro" id="IPR025086">
    <property type="entry name" value="SDE2/SF3A3_SAP"/>
</dbReference>
<protein>
    <submittedName>
        <fullName evidence="10 11">Splicing factor 3A subunit 3</fullName>
    </submittedName>
</protein>
<dbReference type="Proteomes" id="UP000002320">
    <property type="component" value="Unassembled WGS sequence"/>
</dbReference>
<dbReference type="Pfam" id="PF11931">
    <property type="entry name" value="SF3a60_Prp9_C"/>
    <property type="match status" value="1"/>
</dbReference>
<dbReference type="PROSITE" id="PS50171">
    <property type="entry name" value="ZF_MATRIN"/>
    <property type="match status" value="1"/>
</dbReference>
<evidence type="ECO:0000256" key="7">
    <source>
        <dbReference type="ARBA" id="ARBA00023187"/>
    </source>
</evidence>
<evidence type="ECO:0000256" key="1">
    <source>
        <dbReference type="ARBA" id="ARBA00004123"/>
    </source>
</evidence>
<dbReference type="PANTHER" id="PTHR12786">
    <property type="entry name" value="SPLICING FACTOR SF3A-RELATED"/>
    <property type="match status" value="1"/>
</dbReference>
<dbReference type="PANTHER" id="PTHR12786:SF2">
    <property type="entry name" value="SPLICING FACTOR 3A SUBUNIT 3"/>
    <property type="match status" value="1"/>
</dbReference>
<dbReference type="GO" id="GO:0008270">
    <property type="term" value="F:zinc ion binding"/>
    <property type="evidence" value="ECO:0007669"/>
    <property type="project" value="UniProtKB-KW"/>
</dbReference>
<dbReference type="OrthoDB" id="2160351at2759"/>
<dbReference type="STRING" id="7176.B0W6H7"/>
<dbReference type="VEuPathDB" id="VectorBase:CQUJHB009145"/>
<dbReference type="InParanoid" id="B0W6H7"/>
<dbReference type="InterPro" id="IPR031774">
    <property type="entry name" value="SF3A3_dom"/>
</dbReference>
<organism>
    <name type="scientific">Culex quinquefasciatus</name>
    <name type="common">Southern house mosquito</name>
    <name type="synonym">Culex pungens</name>
    <dbReference type="NCBI Taxonomy" id="7176"/>
    <lineage>
        <taxon>Eukaryota</taxon>
        <taxon>Metazoa</taxon>
        <taxon>Ecdysozoa</taxon>
        <taxon>Arthropoda</taxon>
        <taxon>Hexapoda</taxon>
        <taxon>Insecta</taxon>
        <taxon>Pterygota</taxon>
        <taxon>Neoptera</taxon>
        <taxon>Endopterygota</taxon>
        <taxon>Diptera</taxon>
        <taxon>Nematocera</taxon>
        <taxon>Culicoidea</taxon>
        <taxon>Culicidae</taxon>
        <taxon>Culicinae</taxon>
        <taxon>Culicini</taxon>
        <taxon>Culex</taxon>
        <taxon>Culex</taxon>
    </lineage>
</organism>
<dbReference type="InterPro" id="IPR000690">
    <property type="entry name" value="Matrin/U1-C_Znf_C2H2"/>
</dbReference>
<dbReference type="Pfam" id="PF13297">
    <property type="entry name" value="SDE2_2C"/>
    <property type="match status" value="1"/>
</dbReference>
<dbReference type="GO" id="GO:0005681">
    <property type="term" value="C:spliceosomal complex"/>
    <property type="evidence" value="ECO:0007669"/>
    <property type="project" value="InterPro"/>
</dbReference>
<dbReference type="Pfam" id="PF16837">
    <property type="entry name" value="SF3A3"/>
    <property type="match status" value="1"/>
</dbReference>
<dbReference type="HOGENOM" id="CLU_027160_2_0_1"/>
<evidence type="ECO:0000256" key="5">
    <source>
        <dbReference type="ARBA" id="ARBA00022771"/>
    </source>
</evidence>
<evidence type="ECO:0000256" key="4">
    <source>
        <dbReference type="ARBA" id="ARBA00022723"/>
    </source>
</evidence>
<comment type="subcellular location">
    <subcellularLocation>
        <location evidence="1">Nucleus</location>
    </subcellularLocation>
</comment>
<dbReference type="GO" id="GO:0000398">
    <property type="term" value="P:mRNA splicing, via spliceosome"/>
    <property type="evidence" value="ECO:0007669"/>
    <property type="project" value="InterPro"/>
</dbReference>
<evidence type="ECO:0000313" key="12">
    <source>
        <dbReference type="Proteomes" id="UP000002320"/>
    </source>
</evidence>
<keyword evidence="3" id="KW-0507">mRNA processing</keyword>
<dbReference type="KEGG" id="cqu:CpipJ_CPIJ002728"/>
<evidence type="ECO:0000313" key="11">
    <source>
        <dbReference type="EnsemblMetazoa" id="CPIJ002728-PA"/>
    </source>
</evidence>
<reference evidence="10" key="1">
    <citation type="submission" date="2007-03" db="EMBL/GenBank/DDBJ databases">
        <title>Annotation of Culex pipiens quinquefasciatus.</title>
        <authorList>
            <consortium name="The Broad Institute Genome Sequencing Platform"/>
            <person name="Atkinson P.W."/>
            <person name="Hemingway J."/>
            <person name="Christensen B.M."/>
            <person name="Higgs S."/>
            <person name="Kodira C."/>
            <person name="Hannick L."/>
            <person name="Megy K."/>
            <person name="O'Leary S."/>
            <person name="Pearson M."/>
            <person name="Haas B.J."/>
            <person name="Mauceli E."/>
            <person name="Wortman J.R."/>
            <person name="Lee N.H."/>
            <person name="Guigo R."/>
            <person name="Stanke M."/>
            <person name="Alvarado L."/>
            <person name="Amedeo P."/>
            <person name="Antoine C.H."/>
            <person name="Arensburger P."/>
            <person name="Bidwell S.L."/>
            <person name="Crawford M."/>
            <person name="Camaro F."/>
            <person name="Devon K."/>
            <person name="Engels R."/>
            <person name="Hammond M."/>
            <person name="Howarth C."/>
            <person name="Koehrsen M."/>
            <person name="Lawson D."/>
            <person name="Montgomery P."/>
            <person name="Nene V."/>
            <person name="Nusbaum C."/>
            <person name="Puiu D."/>
            <person name="Romero-Severson J."/>
            <person name="Severson D.W."/>
            <person name="Shumway M."/>
            <person name="Sisk P."/>
            <person name="Stolte C."/>
            <person name="Zeng Q."/>
            <person name="Eisenstadt E."/>
            <person name="Fraser-Liggett C."/>
            <person name="Strausberg R."/>
            <person name="Galagan J."/>
            <person name="Birren B."/>
            <person name="Collins F.H."/>
        </authorList>
    </citation>
    <scope>NUCLEOTIDE SEQUENCE [LARGE SCALE GENOMIC DNA]</scope>
    <source>
        <strain evidence="10">JHB</strain>
    </source>
</reference>
<keyword evidence="8" id="KW-0539">Nucleus</keyword>
<dbReference type="EMBL" id="DS231848">
    <property type="protein sequence ID" value="EDS36651.1"/>
    <property type="molecule type" value="Genomic_DNA"/>
</dbReference>
<dbReference type="EnsemblMetazoa" id="CPIJ002728-RA">
    <property type="protein sequence ID" value="CPIJ002728-PA"/>
    <property type="gene ID" value="CPIJ002728"/>
</dbReference>
<proteinExistence type="inferred from homology"/>
<name>B0W6H7_CULQU</name>
<keyword evidence="6" id="KW-0862">Zinc</keyword>
<dbReference type="InterPro" id="IPR051421">
    <property type="entry name" value="RNA_Proc_DNA_Dmg_Regulator"/>
</dbReference>
<evidence type="ECO:0000256" key="3">
    <source>
        <dbReference type="ARBA" id="ARBA00022664"/>
    </source>
</evidence>
<evidence type="ECO:0000256" key="2">
    <source>
        <dbReference type="ARBA" id="ARBA00008776"/>
    </source>
</evidence>